<dbReference type="Gene3D" id="3.40.250.10">
    <property type="entry name" value="Rhodanese-like domain"/>
    <property type="match status" value="1"/>
</dbReference>
<evidence type="ECO:0000259" key="12">
    <source>
        <dbReference type="PROSITE" id="PS50206"/>
    </source>
</evidence>
<keyword evidence="15" id="KW-1185">Reference proteome</keyword>
<dbReference type="PRINTS" id="PR00716">
    <property type="entry name" value="MPIPHPHTASE"/>
</dbReference>
<name>A0A075B343_ROZAC</name>
<comment type="similarity">
    <text evidence="1 10">Belongs to the MPI phosphatase family.</text>
</comment>
<evidence type="ECO:0000256" key="10">
    <source>
        <dbReference type="RuleBase" id="RU368028"/>
    </source>
</evidence>
<dbReference type="GO" id="GO:0004725">
    <property type="term" value="F:protein tyrosine phosphatase activity"/>
    <property type="evidence" value="ECO:0007669"/>
    <property type="project" value="UniProtKB-UniRule"/>
</dbReference>
<evidence type="ECO:0000256" key="1">
    <source>
        <dbReference type="ARBA" id="ARBA00011065"/>
    </source>
</evidence>
<comment type="function">
    <text evidence="10">Tyrosine protein phosphatase which functions as a dosage-dependent inducer of mitotic progression.</text>
</comment>
<evidence type="ECO:0000256" key="9">
    <source>
        <dbReference type="ARBA" id="ARBA00067190"/>
    </source>
</evidence>
<dbReference type="FunFam" id="3.40.250.10:FF:000021">
    <property type="entry name" value="M-phase inducer phosphatase cdc-25.2"/>
    <property type="match status" value="1"/>
</dbReference>
<dbReference type="AlphaFoldDB" id="A0A075B343"/>
<dbReference type="InterPro" id="IPR036873">
    <property type="entry name" value="Rhodanese-like_dom_sf"/>
</dbReference>
<dbReference type="HOGENOM" id="CLU_655785_0_0_1"/>
<dbReference type="PROSITE" id="PS50206">
    <property type="entry name" value="RHODANESE_3"/>
    <property type="match status" value="1"/>
</dbReference>
<keyword evidence="4 10" id="KW-0498">Mitosis</keyword>
<accession>A0A075B343</accession>
<feature type="domain" description="Rhodanese" evidence="12">
    <location>
        <begin position="242"/>
        <end position="345"/>
    </location>
</feature>
<dbReference type="CDD" id="cd01530">
    <property type="entry name" value="Cdc25"/>
    <property type="match status" value="1"/>
</dbReference>
<protein>
    <recommendedName>
        <fullName evidence="9 10">M-phase inducer phosphatase</fullName>
        <ecNumber evidence="2 10">3.1.3.48</ecNumber>
    </recommendedName>
</protein>
<dbReference type="GO" id="GO:0051301">
    <property type="term" value="P:cell division"/>
    <property type="evidence" value="ECO:0007669"/>
    <property type="project" value="UniProtKB-UniRule"/>
</dbReference>
<comment type="catalytic activity">
    <reaction evidence="8 10">
        <text>O-phospho-L-tyrosyl-[protein] + H2O = L-tyrosyl-[protein] + phosphate</text>
        <dbReference type="Rhea" id="RHEA:10684"/>
        <dbReference type="Rhea" id="RHEA-COMP:10136"/>
        <dbReference type="Rhea" id="RHEA-COMP:20101"/>
        <dbReference type="ChEBI" id="CHEBI:15377"/>
        <dbReference type="ChEBI" id="CHEBI:43474"/>
        <dbReference type="ChEBI" id="CHEBI:46858"/>
        <dbReference type="ChEBI" id="CHEBI:61978"/>
        <dbReference type="EC" id="3.1.3.48"/>
    </reaction>
</comment>
<dbReference type="PANTHER" id="PTHR10828">
    <property type="entry name" value="M-PHASE INDUCER PHOSPHATASE DUAL SPECIFICITY PHOSPHATASE CDC25"/>
    <property type="match status" value="1"/>
</dbReference>
<keyword evidence="3 10" id="KW-0132">Cell division</keyword>
<evidence type="ECO:0000256" key="7">
    <source>
        <dbReference type="ARBA" id="ARBA00023306"/>
    </source>
</evidence>
<evidence type="ECO:0000256" key="5">
    <source>
        <dbReference type="ARBA" id="ARBA00022801"/>
    </source>
</evidence>
<dbReference type="Pfam" id="PF00581">
    <property type="entry name" value="Rhodanese"/>
    <property type="match status" value="1"/>
</dbReference>
<evidence type="ECO:0000313" key="14">
    <source>
        <dbReference type="EMBL" id="RKP21784.1"/>
    </source>
</evidence>
<keyword evidence="6 10" id="KW-0904">Protein phosphatase</keyword>
<reference evidence="14" key="3">
    <citation type="submission" date="2018-08" db="EMBL/GenBank/DDBJ databases">
        <title>Leveraging single-cell genomics to expand the Fungal Tree of Life.</title>
        <authorList>
            <consortium name="DOE Joint Genome Institute"/>
            <person name="Ahrendt S.R."/>
            <person name="Quandt C.A."/>
            <person name="Ciobanu D."/>
            <person name="Clum A."/>
            <person name="Salamov A."/>
            <person name="Andreopoulos B."/>
            <person name="Cheng J.-F."/>
            <person name="Woyke T."/>
            <person name="Pelin A."/>
            <person name="Henrissat B."/>
            <person name="Reynolds N."/>
            <person name="Benny G.L."/>
            <person name="Smith M.E."/>
            <person name="James T.Y."/>
            <person name="Grigoriev I.V."/>
        </authorList>
    </citation>
    <scope>NUCLEOTIDE SEQUENCE</scope>
    <source>
        <strain evidence="14">CSF55</strain>
    </source>
</reference>
<dbReference type="Proteomes" id="UP000281549">
    <property type="component" value="Unassembled WGS sequence"/>
</dbReference>
<evidence type="ECO:0000256" key="11">
    <source>
        <dbReference type="SAM" id="MobiDB-lite"/>
    </source>
</evidence>
<gene>
    <name evidence="13" type="ORF">O9G_003045</name>
    <name evidence="14" type="ORF">ROZALSC1DRAFT_26837</name>
</gene>
<feature type="region of interest" description="Disordered" evidence="11">
    <location>
        <begin position="396"/>
        <end position="419"/>
    </location>
</feature>
<proteinExistence type="inferred from homology"/>
<reference evidence="13 15" key="1">
    <citation type="journal article" date="2013" name="Curr. Biol.">
        <title>Shared signatures of parasitism and phylogenomics unite Cryptomycota and microsporidia.</title>
        <authorList>
            <person name="James T.Y."/>
            <person name="Pelin A."/>
            <person name="Bonen L."/>
            <person name="Ahrendt S."/>
            <person name="Sain D."/>
            <person name="Corradi N."/>
            <person name="Stajich J.E."/>
        </authorList>
    </citation>
    <scope>NUCLEOTIDE SEQUENCE [LARGE SCALE GENOMIC DNA]</scope>
    <source>
        <strain evidence="13 15">CSF55</strain>
        <strain evidence="13 15">CSF55</strain>
    </source>
</reference>
<reference evidence="16" key="2">
    <citation type="journal article" date="2018" name="Nat. Microbiol.">
        <title>Leveraging single-cell genomics to expand the fungal tree of life.</title>
        <authorList>
            <person name="Ahrendt S.R."/>
            <person name="Quandt C.A."/>
            <person name="Ciobanu D."/>
            <person name="Clum A."/>
            <person name="Salamov A."/>
            <person name="Andreopoulos B."/>
            <person name="Cheng J.F."/>
            <person name="Woyke T."/>
            <person name="Pelin A."/>
            <person name="Henrissat B."/>
            <person name="Reynolds N.K."/>
            <person name="Benny G.L."/>
            <person name="Smith M.E."/>
            <person name="James T.Y."/>
            <person name="Grigoriev I.V."/>
        </authorList>
    </citation>
    <scope>NUCLEOTIDE SEQUENCE [LARGE SCALE GENOMIC DNA]</scope>
    <source>
        <strain evidence="16">CSF55</strain>
    </source>
</reference>
<dbReference type="SMART" id="SM00450">
    <property type="entry name" value="RHOD"/>
    <property type="match status" value="1"/>
</dbReference>
<dbReference type="GO" id="GO:0110032">
    <property type="term" value="P:positive regulation of G2/MI transition of meiotic cell cycle"/>
    <property type="evidence" value="ECO:0007669"/>
    <property type="project" value="TreeGrafter"/>
</dbReference>
<dbReference type="PANTHER" id="PTHR10828:SF17">
    <property type="entry name" value="PROTEIN-TYROSINE-PHOSPHATASE"/>
    <property type="match status" value="1"/>
</dbReference>
<evidence type="ECO:0000256" key="2">
    <source>
        <dbReference type="ARBA" id="ARBA00013064"/>
    </source>
</evidence>
<organism evidence="13 15">
    <name type="scientific">Rozella allomycis (strain CSF55)</name>
    <dbReference type="NCBI Taxonomy" id="988480"/>
    <lineage>
        <taxon>Eukaryota</taxon>
        <taxon>Fungi</taxon>
        <taxon>Fungi incertae sedis</taxon>
        <taxon>Cryptomycota</taxon>
        <taxon>Cryptomycota incertae sedis</taxon>
        <taxon>Rozella</taxon>
    </lineage>
</organism>
<dbReference type="GO" id="GO:0005634">
    <property type="term" value="C:nucleus"/>
    <property type="evidence" value="ECO:0007669"/>
    <property type="project" value="TreeGrafter"/>
</dbReference>
<dbReference type="GO" id="GO:0005737">
    <property type="term" value="C:cytoplasm"/>
    <property type="evidence" value="ECO:0007669"/>
    <property type="project" value="TreeGrafter"/>
</dbReference>
<dbReference type="EC" id="3.1.3.48" evidence="2 10"/>
<evidence type="ECO:0000313" key="15">
    <source>
        <dbReference type="Proteomes" id="UP000030755"/>
    </source>
</evidence>
<keyword evidence="5 10" id="KW-0378">Hydrolase</keyword>
<evidence type="ECO:0000256" key="6">
    <source>
        <dbReference type="ARBA" id="ARBA00022912"/>
    </source>
</evidence>
<dbReference type="InterPro" id="IPR000751">
    <property type="entry name" value="MPI_Phosphatase"/>
</dbReference>
<dbReference type="EMBL" id="KE560847">
    <property type="protein sequence ID" value="EPZ35391.1"/>
    <property type="molecule type" value="Genomic_DNA"/>
</dbReference>
<evidence type="ECO:0000313" key="13">
    <source>
        <dbReference type="EMBL" id="EPZ35391.1"/>
    </source>
</evidence>
<evidence type="ECO:0000256" key="8">
    <source>
        <dbReference type="ARBA" id="ARBA00051722"/>
    </source>
</evidence>
<dbReference type="InterPro" id="IPR001763">
    <property type="entry name" value="Rhodanese-like_dom"/>
</dbReference>
<dbReference type="EMBL" id="ML004929">
    <property type="protein sequence ID" value="RKP21784.1"/>
    <property type="molecule type" value="Genomic_DNA"/>
</dbReference>
<evidence type="ECO:0000256" key="3">
    <source>
        <dbReference type="ARBA" id="ARBA00022618"/>
    </source>
</evidence>
<dbReference type="STRING" id="988480.A0A075B343"/>
<dbReference type="Proteomes" id="UP000030755">
    <property type="component" value="Unassembled WGS sequence"/>
</dbReference>
<dbReference type="GO" id="GO:0010971">
    <property type="term" value="P:positive regulation of G2/M transition of mitotic cell cycle"/>
    <property type="evidence" value="ECO:0007669"/>
    <property type="project" value="TreeGrafter"/>
</dbReference>
<evidence type="ECO:0000256" key="4">
    <source>
        <dbReference type="ARBA" id="ARBA00022776"/>
    </source>
</evidence>
<dbReference type="GO" id="GO:0000086">
    <property type="term" value="P:G2/M transition of mitotic cell cycle"/>
    <property type="evidence" value="ECO:0007669"/>
    <property type="project" value="TreeGrafter"/>
</dbReference>
<dbReference type="SUPFAM" id="SSF52821">
    <property type="entry name" value="Rhodanese/Cell cycle control phosphatase"/>
    <property type="match status" value="1"/>
</dbReference>
<dbReference type="OrthoDB" id="26523at2759"/>
<evidence type="ECO:0000313" key="16">
    <source>
        <dbReference type="Proteomes" id="UP000281549"/>
    </source>
</evidence>
<keyword evidence="7 10" id="KW-0131">Cell cycle</keyword>
<sequence>MTTHAYFRETMLSASPHLNANQTIFSTSESLEDIVTLCNANFEDLDEESISLDESVMMVVTPKKNNQSRDLFFENCLVDSPMDMDSPDQPFSVEKEPEMSHASPTFNVRRSVNKTMRLPKYPNKQVKSMHWKPHSPMKFNNESLQLLTKGDIDLATANETPIEKLRLPLKDVQNKPRTIRRAQSQCYTEEAFVNIKADSKCLQVDESLTKPLLPSLDVGKDAIKRVTPSTIVDLLQGKFSNEIDEFFIIDCRFPYEFQGGHIIGAKNINTIEELETQFLNSPITDRKVAIIFHCEFSSHRAPRMALHLRREDRNKNKYPNLFYPDLYILQGGYRAFFHEYKAHCFPQRYVEMKDSTFKDDCKKEMTSFRKNWKRSKSVSDVPCGFHQMSSMMGFGTENINNDELSSDDDNPIQNNNLFE</sequence>